<protein>
    <submittedName>
        <fullName evidence="1">Uncharacterized protein</fullName>
    </submittedName>
</protein>
<organism evidence="1">
    <name type="scientific">Metalysinibacillus saudimassiliensis</name>
    <dbReference type="NCBI Taxonomy" id="1461583"/>
    <lineage>
        <taxon>Bacteria</taxon>
        <taxon>Bacillati</taxon>
        <taxon>Bacillota</taxon>
        <taxon>Bacilli</taxon>
        <taxon>Bacillales</taxon>
        <taxon>Caryophanaceae</taxon>
        <taxon>Metalysinibacillus</taxon>
    </lineage>
</organism>
<proteinExistence type="predicted"/>
<dbReference type="EMBL" id="LN483074">
    <property type="protein sequence ID" value="CEA01920.1"/>
    <property type="molecule type" value="Genomic_DNA"/>
</dbReference>
<dbReference type="AlphaFoldDB" id="A0A078M6M5"/>
<dbReference type="HOGENOM" id="CLU_1026015_0_0_9"/>
<accession>A0A078M6M5</accession>
<evidence type="ECO:0000313" key="1">
    <source>
        <dbReference type="EMBL" id="CEA01920.1"/>
    </source>
</evidence>
<dbReference type="PATRIC" id="fig|1461583.4.peg.1031"/>
<name>A0A078M6M5_9BACL</name>
<gene>
    <name evidence="1" type="ORF">BN1050_01070</name>
</gene>
<reference evidence="1" key="1">
    <citation type="submission" date="2014-07" db="EMBL/GenBank/DDBJ databases">
        <authorList>
            <person name="Urmite Genomes Urmite Genomes"/>
        </authorList>
    </citation>
    <scope>NUCLEOTIDE SEQUENCE</scope>
    <source>
        <strain evidence="1">13S34_air</strain>
    </source>
</reference>
<sequence>MIEIGFLIGKSCQALGLLNASKNRRAVISQLVNVERKQAELFDMFEDAVSALQEGPFHAGIAFLEEAAMTHKSKKQERELLEKALYTFVEAYGIQRAKKKPSPLDVYFAGYIQSYIGITYLLTKSPIDAYNWLTKSTETLSVSQQLLKADIRELNITVNALLKSQKGETMLEKITTFIGMVDENVELKEVPKYKKRVEIYVKTLVESEDYLTAMEQLRDQVKQELDSKGQLQQLGDKVSNLLLTTKNKSAEVLAIEEPSKKVKSFFSNSKK</sequence>